<keyword evidence="1" id="KW-0472">Membrane</keyword>
<dbReference type="EMBL" id="QOIL01000020">
    <property type="protein sequence ID" value="RCG26260.1"/>
    <property type="molecule type" value="Genomic_DNA"/>
</dbReference>
<keyword evidence="1" id="KW-0812">Transmembrane</keyword>
<evidence type="ECO:0008006" key="4">
    <source>
        <dbReference type="Google" id="ProtNLM"/>
    </source>
</evidence>
<gene>
    <name evidence="2" type="ORF">DQ384_30345</name>
</gene>
<proteinExistence type="predicted"/>
<keyword evidence="1" id="KW-1133">Transmembrane helix</keyword>
<dbReference type="RefSeq" id="WP_114032299.1">
    <property type="nucleotide sequence ID" value="NZ_QOIL01000020.1"/>
</dbReference>
<sequence length="143" mass="15016">MRFLARPHQIPPRVAVGAYFLDSGLSKAGADEETAESIHGMAVRAYPFLDRVDPVLLVRVLSFSEIAIGAALVLPVVPSVVAGAALTGFAAGLVGLYLRTPGMTRPGSVRPSQQGKALAKDVWLLGIGIGLVMDDGLRRPARS</sequence>
<protein>
    <recommendedName>
        <fullName evidence="4">DoxX family membrane protein</fullName>
    </recommendedName>
</protein>
<evidence type="ECO:0000313" key="3">
    <source>
        <dbReference type="Proteomes" id="UP000253094"/>
    </source>
</evidence>
<organism evidence="2 3">
    <name type="scientific">Sphaerisporangium album</name>
    <dbReference type="NCBI Taxonomy" id="509200"/>
    <lineage>
        <taxon>Bacteria</taxon>
        <taxon>Bacillati</taxon>
        <taxon>Actinomycetota</taxon>
        <taxon>Actinomycetes</taxon>
        <taxon>Streptosporangiales</taxon>
        <taxon>Streptosporangiaceae</taxon>
        <taxon>Sphaerisporangium</taxon>
    </lineage>
</organism>
<dbReference type="OrthoDB" id="3267263at2"/>
<dbReference type="Proteomes" id="UP000253094">
    <property type="component" value="Unassembled WGS sequence"/>
</dbReference>
<reference evidence="2 3" key="1">
    <citation type="submission" date="2018-06" db="EMBL/GenBank/DDBJ databases">
        <title>Sphaerisporangium craniellae sp. nov., isolated from a marine sponge in the South China Sea.</title>
        <authorList>
            <person name="Li L."/>
        </authorList>
    </citation>
    <scope>NUCLEOTIDE SEQUENCE [LARGE SCALE GENOMIC DNA]</scope>
    <source>
        <strain evidence="2 3">CCTCC AA 208026</strain>
    </source>
</reference>
<accession>A0A367F9K7</accession>
<comment type="caution">
    <text evidence="2">The sequence shown here is derived from an EMBL/GenBank/DDBJ whole genome shotgun (WGS) entry which is preliminary data.</text>
</comment>
<evidence type="ECO:0000256" key="1">
    <source>
        <dbReference type="SAM" id="Phobius"/>
    </source>
</evidence>
<feature type="transmembrane region" description="Helical" evidence="1">
    <location>
        <begin position="80"/>
        <end position="98"/>
    </location>
</feature>
<dbReference type="AlphaFoldDB" id="A0A367F9K7"/>
<name>A0A367F9K7_9ACTN</name>
<keyword evidence="3" id="KW-1185">Reference proteome</keyword>
<feature type="transmembrane region" description="Helical" evidence="1">
    <location>
        <begin position="56"/>
        <end position="74"/>
    </location>
</feature>
<evidence type="ECO:0000313" key="2">
    <source>
        <dbReference type="EMBL" id="RCG26260.1"/>
    </source>
</evidence>